<reference evidence="16 17" key="1">
    <citation type="submission" date="2018-08" db="EMBL/GenBank/DDBJ databases">
        <title>Aphanomyces genome sequencing and annotation.</title>
        <authorList>
            <person name="Minardi D."/>
            <person name="Oidtmann B."/>
            <person name="Van Der Giezen M."/>
            <person name="Studholme D.J."/>
        </authorList>
    </citation>
    <scope>NUCLEOTIDE SEQUENCE [LARGE SCALE GENOMIC DNA]</scope>
    <source>
        <strain evidence="12 19">D2</strain>
        <strain evidence="15 21">FDL457</strain>
        <strain evidence="11 16">Kv</strain>
        <strain evidence="14 17">SA</strain>
        <strain evidence="13 20">Si</strain>
        <strain evidence="10 18">Yx</strain>
    </source>
</reference>
<dbReference type="EMBL" id="QUTA01007647">
    <property type="protein sequence ID" value="RHY06312.1"/>
    <property type="molecule type" value="Genomic_DNA"/>
</dbReference>
<sequence>MTDTSAPTTAPAADVKKDVAAQVPAIVVEKDSTTPSEYRISEKWDKCVESFVVNFSAGLVAGGVTSLVLARTSAGRAALTGFGAGAGVGATWTTCSLAFEEELPKK</sequence>
<evidence type="ECO:0000256" key="5">
    <source>
        <dbReference type="ARBA" id="ARBA00022792"/>
    </source>
</evidence>
<dbReference type="EMBL" id="QUSZ01005018">
    <property type="protein sequence ID" value="RHY11562.1"/>
    <property type="molecule type" value="Genomic_DNA"/>
</dbReference>
<dbReference type="Proteomes" id="UP000283543">
    <property type="component" value="Unassembled WGS sequence"/>
</dbReference>
<evidence type="ECO:0000256" key="7">
    <source>
        <dbReference type="ARBA" id="ARBA00023128"/>
    </source>
</evidence>
<evidence type="ECO:0000256" key="2">
    <source>
        <dbReference type="ARBA" id="ARBA00004434"/>
    </source>
</evidence>
<evidence type="ECO:0000256" key="1">
    <source>
        <dbReference type="ARBA" id="ARBA00002689"/>
    </source>
</evidence>
<evidence type="ECO:0000256" key="6">
    <source>
        <dbReference type="ARBA" id="ARBA00022989"/>
    </source>
</evidence>
<dbReference type="PANTHER" id="PTHR21304:SF0">
    <property type="entry name" value="MICOS COMPLEX SUBUNIT MIC10"/>
    <property type="match status" value="1"/>
</dbReference>
<evidence type="ECO:0000256" key="9">
    <source>
        <dbReference type="SAM" id="Phobius"/>
    </source>
</evidence>
<evidence type="ECO:0000313" key="15">
    <source>
        <dbReference type="EMBL" id="RHZ42686.1"/>
    </source>
</evidence>
<dbReference type="EMBL" id="QUTF01000590">
    <property type="protein sequence ID" value="RHZ42686.1"/>
    <property type="molecule type" value="Genomic_DNA"/>
</dbReference>
<evidence type="ECO:0000313" key="17">
    <source>
        <dbReference type="Proteomes" id="UP000265716"/>
    </source>
</evidence>
<dbReference type="EMBL" id="QUTB01005328">
    <property type="protein sequence ID" value="RHY56159.1"/>
    <property type="molecule type" value="Genomic_DNA"/>
</dbReference>
<protein>
    <submittedName>
        <fullName evidence="14">Uncharacterized protein</fullName>
    </submittedName>
</protein>
<organism evidence="14 17">
    <name type="scientific">Aphanomyces astaci</name>
    <name type="common">Crayfish plague agent</name>
    <dbReference type="NCBI Taxonomy" id="112090"/>
    <lineage>
        <taxon>Eukaryota</taxon>
        <taxon>Sar</taxon>
        <taxon>Stramenopiles</taxon>
        <taxon>Oomycota</taxon>
        <taxon>Saprolegniomycetes</taxon>
        <taxon>Saprolegniales</taxon>
        <taxon>Verrucalvaceae</taxon>
        <taxon>Aphanomyces</taxon>
    </lineage>
</organism>
<keyword evidence="7" id="KW-0496">Mitochondrion</keyword>
<keyword evidence="5" id="KW-0999">Mitochondrion inner membrane</keyword>
<dbReference type="GO" id="GO:0061617">
    <property type="term" value="C:MICOS complex"/>
    <property type="evidence" value="ECO:0007669"/>
    <property type="project" value="InterPro"/>
</dbReference>
<comment type="subcellular location">
    <subcellularLocation>
        <location evidence="2">Mitochondrion inner membrane</location>
        <topology evidence="2">Single-pass membrane protein</topology>
    </subcellularLocation>
</comment>
<dbReference type="PANTHER" id="PTHR21304">
    <property type="entry name" value="MICOS COMPLEX SUBUNIT MIC10"/>
    <property type="match status" value="1"/>
</dbReference>
<evidence type="ECO:0000313" key="13">
    <source>
        <dbReference type="EMBL" id="RHY56159.1"/>
    </source>
</evidence>
<dbReference type="Proteomes" id="UP000266643">
    <property type="component" value="Unassembled WGS sequence"/>
</dbReference>
<feature type="transmembrane region" description="Helical" evidence="9">
    <location>
        <begin position="51"/>
        <end position="70"/>
    </location>
</feature>
<dbReference type="Proteomes" id="UP000286510">
    <property type="component" value="Unassembled WGS sequence"/>
</dbReference>
<accession>A0A397CZW7</accession>
<evidence type="ECO:0000313" key="10">
    <source>
        <dbReference type="EMBL" id="RHY06312.1"/>
    </source>
</evidence>
<dbReference type="EMBL" id="QUTC01005728">
    <property type="protein sequence ID" value="RHY56208.1"/>
    <property type="molecule type" value="Genomic_DNA"/>
</dbReference>
<dbReference type="Pfam" id="PF04418">
    <property type="entry name" value="DUF543"/>
    <property type="match status" value="1"/>
</dbReference>
<comment type="function">
    <text evidence="1">Component of the MICOS complex, a large protein complex of the mitochondrial inner membrane that plays crucial roles in the maintenance of crista junctions, inner membrane architecture, and formation of contact sites to the outer membrane.</text>
</comment>
<evidence type="ECO:0000313" key="21">
    <source>
        <dbReference type="Proteomes" id="UP000286510"/>
    </source>
</evidence>
<keyword evidence="6 9" id="KW-1133">Transmembrane helix</keyword>
<evidence type="ECO:0000313" key="18">
    <source>
        <dbReference type="Proteomes" id="UP000266239"/>
    </source>
</evidence>
<dbReference type="AlphaFoldDB" id="A0A397CZW7"/>
<dbReference type="VEuPathDB" id="FungiDB:H257_02056"/>
<comment type="similarity">
    <text evidence="3">Belongs to the MICOS complex subunit Mic10 family.</text>
</comment>
<dbReference type="InterPro" id="IPR007512">
    <property type="entry name" value="Mic10"/>
</dbReference>
<evidence type="ECO:0000313" key="14">
    <source>
        <dbReference type="EMBL" id="RHY56208.1"/>
    </source>
</evidence>
<dbReference type="Proteomes" id="UP000265427">
    <property type="component" value="Unassembled WGS sequence"/>
</dbReference>
<evidence type="ECO:0000313" key="19">
    <source>
        <dbReference type="Proteomes" id="UP000266643"/>
    </source>
</evidence>
<keyword evidence="8 9" id="KW-0472">Membrane</keyword>
<keyword evidence="4 9" id="KW-0812">Transmembrane</keyword>
<evidence type="ECO:0000313" key="16">
    <source>
        <dbReference type="Proteomes" id="UP000265427"/>
    </source>
</evidence>
<evidence type="ECO:0000313" key="20">
    <source>
        <dbReference type="Proteomes" id="UP000283543"/>
    </source>
</evidence>
<evidence type="ECO:0000313" key="12">
    <source>
        <dbReference type="EMBL" id="RHY47893.1"/>
    </source>
</evidence>
<feature type="transmembrane region" description="Helical" evidence="9">
    <location>
        <begin position="77"/>
        <end position="99"/>
    </location>
</feature>
<gene>
    <name evidence="10" type="ORF">DYB25_002773</name>
    <name evidence="15" type="ORF">DYB26_002143</name>
    <name evidence="12" type="ORF">DYB30_002515</name>
    <name evidence="13" type="ORF">DYB34_000463</name>
    <name evidence="11" type="ORF">DYB36_002406</name>
    <name evidence="14" type="ORF">DYB38_001221</name>
</gene>
<dbReference type="Proteomes" id="UP000265716">
    <property type="component" value="Unassembled WGS sequence"/>
</dbReference>
<evidence type="ECO:0000313" key="11">
    <source>
        <dbReference type="EMBL" id="RHY11562.1"/>
    </source>
</evidence>
<dbReference type="Proteomes" id="UP000266239">
    <property type="component" value="Unassembled WGS sequence"/>
</dbReference>
<name>A0A397CZW7_APHAT</name>
<evidence type="ECO:0000256" key="3">
    <source>
        <dbReference type="ARBA" id="ARBA00006792"/>
    </source>
</evidence>
<evidence type="ECO:0000256" key="4">
    <source>
        <dbReference type="ARBA" id="ARBA00022692"/>
    </source>
</evidence>
<comment type="caution">
    <text evidence="14">The sequence shown here is derived from an EMBL/GenBank/DDBJ whole genome shotgun (WGS) entry which is preliminary data.</text>
</comment>
<evidence type="ECO:0000256" key="8">
    <source>
        <dbReference type="ARBA" id="ARBA00023136"/>
    </source>
</evidence>
<dbReference type="EMBL" id="QUTD01008015">
    <property type="protein sequence ID" value="RHY47893.1"/>
    <property type="molecule type" value="Genomic_DNA"/>
</dbReference>
<proteinExistence type="inferred from homology"/>